<proteinExistence type="predicted"/>
<dbReference type="AlphaFoldDB" id="A0A2X0S3C2"/>
<dbReference type="InterPro" id="IPR006448">
    <property type="entry name" value="Phage_term_ssu_P27"/>
</dbReference>
<dbReference type="NCBIfam" id="TIGR01558">
    <property type="entry name" value="sm_term_P27"/>
    <property type="match status" value="1"/>
</dbReference>
<evidence type="ECO:0000313" key="2">
    <source>
        <dbReference type="Proteomes" id="UP000270190"/>
    </source>
</evidence>
<dbReference type="EMBL" id="OUNC01000023">
    <property type="protein sequence ID" value="SPP28867.1"/>
    <property type="molecule type" value="Genomic_DNA"/>
</dbReference>
<gene>
    <name evidence="1" type="ORF">BTBSAS_30185</name>
</gene>
<evidence type="ECO:0000313" key="1">
    <source>
        <dbReference type="EMBL" id="SPP28867.1"/>
    </source>
</evidence>
<reference evidence="2" key="1">
    <citation type="submission" date="2018-04" db="EMBL/GenBank/DDBJ databases">
        <authorList>
            <person name="Illikoud N."/>
        </authorList>
    </citation>
    <scope>NUCLEOTIDE SEQUENCE [LARGE SCALE GENOMIC DNA]</scope>
</reference>
<dbReference type="Proteomes" id="UP000270190">
    <property type="component" value="Unassembled WGS sequence"/>
</dbReference>
<dbReference type="RefSeq" id="WP_183117388.1">
    <property type="nucleotide sequence ID" value="NZ_OUNC01000023.1"/>
</dbReference>
<name>A0A2X0S3C2_BROTH</name>
<accession>A0A2X0S3C2</accession>
<organism evidence="1 2">
    <name type="scientific">Brochothrix thermosphacta</name>
    <name type="common">Microbacterium thermosphactum</name>
    <dbReference type="NCBI Taxonomy" id="2756"/>
    <lineage>
        <taxon>Bacteria</taxon>
        <taxon>Bacillati</taxon>
        <taxon>Bacillota</taxon>
        <taxon>Bacilli</taxon>
        <taxon>Bacillales</taxon>
        <taxon>Listeriaceae</taxon>
        <taxon>Brochothrix</taxon>
    </lineage>
</organism>
<sequence length="155" mass="18137">MANNKKLLSATSKNYTKEEIESKQELENKLHEFEKLDTDIKPPHYLDVMGKNEWNRVVPLLQDLPVSNLDYHLIAQYCNWYSVWRKSWQDVKKNKATLIEENSSGIKIKKINPDFTVMEKATTQLMRISNELGMTISSRMRLVDVSEDEEDDPFA</sequence>
<protein>
    <submittedName>
        <fullName evidence="1">Phage terminase, small subunit</fullName>
    </submittedName>
</protein>
<dbReference type="Pfam" id="PF05119">
    <property type="entry name" value="Terminase_4"/>
    <property type="match status" value="1"/>
</dbReference>